<dbReference type="Proteomes" id="UP000289546">
    <property type="component" value="Unassembled WGS sequence"/>
</dbReference>
<name>A0A4Q0S6K3_9BRAD</name>
<comment type="caution">
    <text evidence="1">The sequence shown here is derived from an EMBL/GenBank/DDBJ whole genome shotgun (WGS) entry which is preliminary data.</text>
</comment>
<protein>
    <submittedName>
        <fullName evidence="1">Uncharacterized protein</fullName>
    </submittedName>
</protein>
<dbReference type="EMBL" id="LBJQ01000062">
    <property type="protein sequence ID" value="RXH30977.1"/>
    <property type="molecule type" value="Genomic_DNA"/>
</dbReference>
<reference evidence="1 2" key="1">
    <citation type="submission" date="2015-04" db="EMBL/GenBank/DDBJ databases">
        <title>Comparative genomics of rhizobia nodulating Arachis hypogaea in China.</title>
        <authorList>
            <person name="Li Y."/>
        </authorList>
    </citation>
    <scope>NUCLEOTIDE SEQUENCE [LARGE SCALE GENOMIC DNA]</scope>
    <source>
        <strain evidence="1 2">CCBAU 51757</strain>
    </source>
</reference>
<proteinExistence type="predicted"/>
<organism evidence="1 2">
    <name type="scientific">Bradyrhizobium nanningense</name>
    <dbReference type="NCBI Taxonomy" id="1325118"/>
    <lineage>
        <taxon>Bacteria</taxon>
        <taxon>Pseudomonadati</taxon>
        <taxon>Pseudomonadota</taxon>
        <taxon>Alphaproteobacteria</taxon>
        <taxon>Hyphomicrobiales</taxon>
        <taxon>Nitrobacteraceae</taxon>
        <taxon>Bradyrhizobium</taxon>
    </lineage>
</organism>
<sequence>MIDHVVSVKNKCPRSIKVKICYFETDRCKELDIRPYDRVDALLGTMTKVTRFRYSLIQK</sequence>
<evidence type="ECO:0000313" key="1">
    <source>
        <dbReference type="EMBL" id="RXH30977.1"/>
    </source>
</evidence>
<accession>A0A4Q0S6K3</accession>
<keyword evidence="2" id="KW-1185">Reference proteome</keyword>
<dbReference type="AlphaFoldDB" id="A0A4Q0S6K3"/>
<gene>
    <name evidence="1" type="ORF">XH99_11325</name>
</gene>
<evidence type="ECO:0000313" key="2">
    <source>
        <dbReference type="Proteomes" id="UP000289546"/>
    </source>
</evidence>